<evidence type="ECO:0000256" key="3">
    <source>
        <dbReference type="ARBA" id="ARBA00022692"/>
    </source>
</evidence>
<comment type="subcellular location">
    <subcellularLocation>
        <location evidence="1">Membrane</location>
        <topology evidence="1">Single-pass membrane protein</topology>
    </subcellularLocation>
</comment>
<proteinExistence type="inferred from homology"/>
<protein>
    <submittedName>
        <fullName evidence="6">LemA protein</fullName>
    </submittedName>
</protein>
<gene>
    <name evidence="6" type="ORF">MNBD_PLANCTO03-322</name>
</gene>
<name>A0A3B1DCX1_9ZZZZ</name>
<dbReference type="PANTHER" id="PTHR34478">
    <property type="entry name" value="PROTEIN LEMA"/>
    <property type="match status" value="1"/>
</dbReference>
<evidence type="ECO:0000256" key="2">
    <source>
        <dbReference type="ARBA" id="ARBA00008854"/>
    </source>
</evidence>
<accession>A0A3B1DCX1</accession>
<keyword evidence="3" id="KW-0812">Transmembrane</keyword>
<dbReference type="InterPro" id="IPR007156">
    <property type="entry name" value="MamQ_LemA"/>
</dbReference>
<dbReference type="EMBL" id="UOGK01000429">
    <property type="protein sequence ID" value="VAX40676.1"/>
    <property type="molecule type" value="Genomic_DNA"/>
</dbReference>
<sequence length="192" mass="21626">MVPLFIGLGALGLFVVLVFVVIAMYNSLVRARVECDNGWAQIDVQLKRRYDLIPNLVETVKGYASHEKETLEAVIQARQQAVAITSDSAHAAQKADAENMISQTLGRLFALSEAYPELKADTNFRQLQEELTSTENKIGFARQHFNDTVGSYEERRQTFPNNLIAAMFNFDEREYFELGDAAQREAPKVSFS</sequence>
<reference evidence="6" key="1">
    <citation type="submission" date="2018-06" db="EMBL/GenBank/DDBJ databases">
        <authorList>
            <person name="Zhirakovskaya E."/>
        </authorList>
    </citation>
    <scope>NUCLEOTIDE SEQUENCE</scope>
</reference>
<dbReference type="Gene3D" id="1.20.1440.20">
    <property type="entry name" value="LemA-like domain"/>
    <property type="match status" value="1"/>
</dbReference>
<keyword evidence="5" id="KW-0472">Membrane</keyword>
<dbReference type="PANTHER" id="PTHR34478:SF1">
    <property type="entry name" value="PROTEIN LEMA"/>
    <property type="match status" value="1"/>
</dbReference>
<dbReference type="Pfam" id="PF04011">
    <property type="entry name" value="LemA"/>
    <property type="match status" value="1"/>
</dbReference>
<dbReference type="InterPro" id="IPR023353">
    <property type="entry name" value="LemA-like_dom_sf"/>
</dbReference>
<evidence type="ECO:0000256" key="5">
    <source>
        <dbReference type="ARBA" id="ARBA00023136"/>
    </source>
</evidence>
<evidence type="ECO:0000256" key="1">
    <source>
        <dbReference type="ARBA" id="ARBA00004167"/>
    </source>
</evidence>
<evidence type="ECO:0000256" key="4">
    <source>
        <dbReference type="ARBA" id="ARBA00022989"/>
    </source>
</evidence>
<dbReference type="GO" id="GO:0016020">
    <property type="term" value="C:membrane"/>
    <property type="evidence" value="ECO:0007669"/>
    <property type="project" value="UniProtKB-SubCell"/>
</dbReference>
<evidence type="ECO:0000313" key="6">
    <source>
        <dbReference type="EMBL" id="VAX40676.1"/>
    </source>
</evidence>
<keyword evidence="4" id="KW-1133">Transmembrane helix</keyword>
<organism evidence="6">
    <name type="scientific">hydrothermal vent metagenome</name>
    <dbReference type="NCBI Taxonomy" id="652676"/>
    <lineage>
        <taxon>unclassified sequences</taxon>
        <taxon>metagenomes</taxon>
        <taxon>ecological metagenomes</taxon>
    </lineage>
</organism>
<dbReference type="SUPFAM" id="SSF140478">
    <property type="entry name" value="LemA-like"/>
    <property type="match status" value="1"/>
</dbReference>
<dbReference type="AlphaFoldDB" id="A0A3B1DCX1"/>
<comment type="similarity">
    <text evidence="2">Belongs to the LemA family.</text>
</comment>